<protein>
    <submittedName>
        <fullName evidence="1">Uncharacterized protein</fullName>
    </submittedName>
</protein>
<proteinExistence type="predicted"/>
<organism evidence="1">
    <name type="scientific">Ixodes ricinus</name>
    <name type="common">Common tick</name>
    <name type="synonym">Acarus ricinus</name>
    <dbReference type="NCBI Taxonomy" id="34613"/>
    <lineage>
        <taxon>Eukaryota</taxon>
        <taxon>Metazoa</taxon>
        <taxon>Ecdysozoa</taxon>
        <taxon>Arthropoda</taxon>
        <taxon>Chelicerata</taxon>
        <taxon>Arachnida</taxon>
        <taxon>Acari</taxon>
        <taxon>Parasitiformes</taxon>
        <taxon>Ixodida</taxon>
        <taxon>Ixodoidea</taxon>
        <taxon>Ixodidae</taxon>
        <taxon>Ixodinae</taxon>
        <taxon>Ixodes</taxon>
    </lineage>
</organism>
<dbReference type="EMBL" id="GIFC01010624">
    <property type="protein sequence ID" value="MXU92707.1"/>
    <property type="molecule type" value="Transcribed_RNA"/>
</dbReference>
<evidence type="ECO:0000313" key="1">
    <source>
        <dbReference type="EMBL" id="MXU92707.1"/>
    </source>
</evidence>
<name>A0A6B0USF5_IXORI</name>
<accession>A0A6B0USF5</accession>
<sequence>MFHFLVSYDKGIFGFGRRRFWRLTLNEESLHLRVAVNASNRICGYAGLQEDTTGVPVLRWLIANDGETAKQLLFSILADSHAFREHGVWLALYVRSHIASELLKHSDTSRLQPWMLVFNRREPFLHYRNIVVLTYI</sequence>
<reference evidence="1" key="1">
    <citation type="submission" date="2019-12" db="EMBL/GenBank/DDBJ databases">
        <title>An insight into the sialome of adult female Ixodes ricinus ticks feeding for 6 days.</title>
        <authorList>
            <person name="Perner J."/>
            <person name="Ribeiro J.M.C."/>
        </authorList>
    </citation>
    <scope>NUCLEOTIDE SEQUENCE</scope>
    <source>
        <strain evidence="1">Semi-engorged</strain>
        <tissue evidence="1">Salivary glands</tissue>
    </source>
</reference>
<dbReference type="PANTHER" id="PTHR47237:SF1">
    <property type="entry name" value="SLL0310 PROTEIN"/>
    <property type="match status" value="1"/>
</dbReference>
<dbReference type="InterPro" id="IPR052729">
    <property type="entry name" value="Acyl/Acetyltrans_Enzymes"/>
</dbReference>
<dbReference type="PANTHER" id="PTHR47237">
    <property type="entry name" value="SLL0310 PROTEIN"/>
    <property type="match status" value="1"/>
</dbReference>
<dbReference type="AlphaFoldDB" id="A0A6B0USF5"/>